<dbReference type="GO" id="GO:0005789">
    <property type="term" value="C:endoplasmic reticulum membrane"/>
    <property type="evidence" value="ECO:0007669"/>
    <property type="project" value="UniProtKB-SubCell"/>
</dbReference>
<evidence type="ECO:0000256" key="1">
    <source>
        <dbReference type="ARBA" id="ARBA00004477"/>
    </source>
</evidence>
<keyword evidence="3" id="KW-0645">Protease</keyword>
<dbReference type="InterPro" id="IPR003675">
    <property type="entry name" value="Rce1/LyrA-like_dom"/>
</dbReference>
<comment type="caution">
    <text evidence="13">The sequence shown here is derived from an EMBL/GenBank/DDBJ whole genome shotgun (WGS) entry which is preliminary data.</text>
</comment>
<comment type="similarity">
    <text evidence="2">Belongs to the peptidase U48 family.</text>
</comment>
<evidence type="ECO:0000256" key="9">
    <source>
        <dbReference type="ARBA" id="ARBA00047280"/>
    </source>
</evidence>
<keyword evidence="5" id="KW-0378">Hydrolase</keyword>
<evidence type="ECO:0000256" key="2">
    <source>
        <dbReference type="ARBA" id="ARBA00006897"/>
    </source>
</evidence>
<reference evidence="13" key="1">
    <citation type="journal article" date="2023" name="Mol. Phylogenet. Evol.">
        <title>Genome-scale phylogeny and comparative genomics of the fungal order Sordariales.</title>
        <authorList>
            <person name="Hensen N."/>
            <person name="Bonometti L."/>
            <person name="Westerberg I."/>
            <person name="Brannstrom I.O."/>
            <person name="Guillou S."/>
            <person name="Cros-Aarteil S."/>
            <person name="Calhoun S."/>
            <person name="Haridas S."/>
            <person name="Kuo A."/>
            <person name="Mondo S."/>
            <person name="Pangilinan J."/>
            <person name="Riley R."/>
            <person name="LaButti K."/>
            <person name="Andreopoulos B."/>
            <person name="Lipzen A."/>
            <person name="Chen C."/>
            <person name="Yan M."/>
            <person name="Daum C."/>
            <person name="Ng V."/>
            <person name="Clum A."/>
            <person name="Steindorff A."/>
            <person name="Ohm R.A."/>
            <person name="Martin F."/>
            <person name="Silar P."/>
            <person name="Natvig D.O."/>
            <person name="Lalanne C."/>
            <person name="Gautier V."/>
            <person name="Ament-Velasquez S.L."/>
            <person name="Kruys A."/>
            <person name="Hutchinson M.I."/>
            <person name="Powell A.J."/>
            <person name="Barry K."/>
            <person name="Miller A.N."/>
            <person name="Grigoriev I.V."/>
            <person name="Debuchy R."/>
            <person name="Gladieux P."/>
            <person name="Hiltunen Thoren M."/>
            <person name="Johannesson H."/>
        </authorList>
    </citation>
    <scope>NUCLEOTIDE SEQUENCE</scope>
    <source>
        <strain evidence="13">PSN324</strain>
    </source>
</reference>
<organism evidence="13 14">
    <name type="scientific">Cladorrhinum samala</name>
    <dbReference type="NCBI Taxonomy" id="585594"/>
    <lineage>
        <taxon>Eukaryota</taxon>
        <taxon>Fungi</taxon>
        <taxon>Dikarya</taxon>
        <taxon>Ascomycota</taxon>
        <taxon>Pezizomycotina</taxon>
        <taxon>Sordariomycetes</taxon>
        <taxon>Sordariomycetidae</taxon>
        <taxon>Sordariales</taxon>
        <taxon>Podosporaceae</taxon>
        <taxon>Cladorrhinum</taxon>
    </lineage>
</organism>
<evidence type="ECO:0000256" key="10">
    <source>
        <dbReference type="ARBA" id="ARBA00049729"/>
    </source>
</evidence>
<keyword evidence="8 11" id="KW-0472">Membrane</keyword>
<comment type="catalytic activity">
    <reaction evidence="9">
        <text>Hydrolyzes the peptide bond -P2-(S-farnesyl or geranylgeranyl)C-P1'-P2'-P3'-COOH where P1' and P2' are amino acids with aliphatic sidechains and P3' is any C-terminal residue.</text>
        <dbReference type="EC" id="3.4.26.1"/>
    </reaction>
</comment>
<evidence type="ECO:0000313" key="13">
    <source>
        <dbReference type="EMBL" id="KAK4462481.1"/>
    </source>
</evidence>
<evidence type="ECO:0000256" key="7">
    <source>
        <dbReference type="ARBA" id="ARBA00022989"/>
    </source>
</evidence>
<accession>A0AAV9HRW7</accession>
<comment type="subcellular location">
    <subcellularLocation>
        <location evidence="1">Endoplasmic reticulum membrane</location>
        <topology evidence="1">Multi-pass membrane protein</topology>
    </subcellularLocation>
</comment>
<evidence type="ECO:0000256" key="11">
    <source>
        <dbReference type="SAM" id="Phobius"/>
    </source>
</evidence>
<feature type="domain" description="CAAX prenyl protease 2/Lysostaphin resistance protein A-like" evidence="12">
    <location>
        <begin position="2"/>
        <end position="100"/>
    </location>
</feature>
<dbReference type="GO" id="GO:0071586">
    <property type="term" value="P:CAAX-box protein processing"/>
    <property type="evidence" value="ECO:0007669"/>
    <property type="project" value="InterPro"/>
</dbReference>
<dbReference type="GO" id="GO:0004222">
    <property type="term" value="F:metalloendopeptidase activity"/>
    <property type="evidence" value="ECO:0007669"/>
    <property type="project" value="InterPro"/>
</dbReference>
<evidence type="ECO:0000256" key="6">
    <source>
        <dbReference type="ARBA" id="ARBA00022824"/>
    </source>
</evidence>
<dbReference type="Proteomes" id="UP001321749">
    <property type="component" value="Unassembled WGS sequence"/>
</dbReference>
<dbReference type="PANTHER" id="PTHR13046">
    <property type="entry name" value="PROTEASE U48 CAAX PRENYL PROTEASE RCE1"/>
    <property type="match status" value="1"/>
</dbReference>
<reference evidence="13" key="2">
    <citation type="submission" date="2023-06" db="EMBL/GenBank/DDBJ databases">
        <authorList>
            <consortium name="Lawrence Berkeley National Laboratory"/>
            <person name="Mondo S.J."/>
            <person name="Hensen N."/>
            <person name="Bonometti L."/>
            <person name="Westerberg I."/>
            <person name="Brannstrom I.O."/>
            <person name="Guillou S."/>
            <person name="Cros-Aarteil S."/>
            <person name="Calhoun S."/>
            <person name="Haridas S."/>
            <person name="Kuo A."/>
            <person name="Pangilinan J."/>
            <person name="Riley R."/>
            <person name="Labutti K."/>
            <person name="Andreopoulos B."/>
            <person name="Lipzen A."/>
            <person name="Chen C."/>
            <person name="Yanf M."/>
            <person name="Daum C."/>
            <person name="Ng V."/>
            <person name="Clum A."/>
            <person name="Steindorff A."/>
            <person name="Ohm R."/>
            <person name="Martin F."/>
            <person name="Silar P."/>
            <person name="Natvig D."/>
            <person name="Lalanne C."/>
            <person name="Gautier V."/>
            <person name="Ament-Velasquez S.L."/>
            <person name="Kruys A."/>
            <person name="Hutchinson M.I."/>
            <person name="Powell A.J."/>
            <person name="Barry K."/>
            <person name="Miller A.N."/>
            <person name="Grigoriev I.V."/>
            <person name="Debuchy R."/>
            <person name="Gladieux P."/>
            <person name="Thoren M.H."/>
            <person name="Johannesson H."/>
        </authorList>
    </citation>
    <scope>NUCLEOTIDE SEQUENCE</scope>
    <source>
        <strain evidence="13">PSN324</strain>
    </source>
</reference>
<proteinExistence type="inferred from homology"/>
<evidence type="ECO:0000256" key="5">
    <source>
        <dbReference type="ARBA" id="ARBA00022801"/>
    </source>
</evidence>
<dbReference type="EMBL" id="MU864971">
    <property type="protein sequence ID" value="KAK4462481.1"/>
    <property type="molecule type" value="Genomic_DNA"/>
</dbReference>
<name>A0AAV9HRW7_9PEZI</name>
<evidence type="ECO:0000256" key="8">
    <source>
        <dbReference type="ARBA" id="ARBA00023136"/>
    </source>
</evidence>
<dbReference type="InterPro" id="IPR039731">
    <property type="entry name" value="Rce1"/>
</dbReference>
<keyword evidence="4 11" id="KW-0812">Transmembrane</keyword>
<evidence type="ECO:0000256" key="4">
    <source>
        <dbReference type="ARBA" id="ARBA00022692"/>
    </source>
</evidence>
<gene>
    <name evidence="13" type="ORF">QBC42DRAFT_251414</name>
</gene>
<feature type="transmembrane region" description="Helical" evidence="11">
    <location>
        <begin position="25"/>
        <end position="45"/>
    </location>
</feature>
<keyword evidence="6" id="KW-0256">Endoplasmic reticulum</keyword>
<evidence type="ECO:0000313" key="14">
    <source>
        <dbReference type="Proteomes" id="UP001321749"/>
    </source>
</evidence>
<evidence type="ECO:0000259" key="12">
    <source>
        <dbReference type="Pfam" id="PF02517"/>
    </source>
</evidence>
<dbReference type="PANTHER" id="PTHR13046:SF0">
    <property type="entry name" value="CAAX PRENYL PROTEASE 2"/>
    <property type="match status" value="1"/>
</dbReference>
<protein>
    <recommendedName>
        <fullName evidence="10">intramembrane prenyl-peptidase Rce1</fullName>
        <ecNumber evidence="10">3.4.26.1</ecNumber>
    </recommendedName>
</protein>
<dbReference type="EC" id="3.4.26.1" evidence="10"/>
<feature type="transmembrane region" description="Helical" evidence="11">
    <location>
        <begin position="123"/>
        <end position="141"/>
    </location>
</feature>
<keyword evidence="7 11" id="KW-1133">Transmembrane helix</keyword>
<feature type="non-terminal residue" evidence="13">
    <location>
        <position position="1"/>
    </location>
</feature>
<dbReference type="Pfam" id="PF02517">
    <property type="entry name" value="Rce1-like"/>
    <property type="match status" value="1"/>
</dbReference>
<sequence length="164" mass="18172">GPITEELLFRSAAVPLLLPPPSGSATTLLFIVPVIFGLSHVHHYYEFTLTNPRVPATAALVRSAFQFGYTTLFGAYATFLYLRTGSLVGVCAVHTFCNSMGLPQVWGRVEFPDEYLGGKKRSILWSVVYYILLVTGAVLWWKNLWVLSENETGLVAKDAFGRRA</sequence>
<keyword evidence="14" id="KW-1185">Reference proteome</keyword>
<evidence type="ECO:0000256" key="3">
    <source>
        <dbReference type="ARBA" id="ARBA00022670"/>
    </source>
</evidence>
<dbReference type="AlphaFoldDB" id="A0AAV9HRW7"/>